<evidence type="ECO:0000256" key="2">
    <source>
        <dbReference type="ARBA" id="ARBA00023015"/>
    </source>
</evidence>
<evidence type="ECO:0000256" key="4">
    <source>
        <dbReference type="ARBA" id="ARBA00023163"/>
    </source>
</evidence>
<feature type="domain" description="HTH deoR-type" evidence="9">
    <location>
        <begin position="19"/>
        <end position="65"/>
    </location>
</feature>
<dbReference type="GO" id="GO:0045892">
    <property type="term" value="P:negative regulation of DNA-templated transcription"/>
    <property type="evidence" value="ECO:0007669"/>
    <property type="project" value="UniProtKB-UniRule"/>
</dbReference>
<dbReference type="GO" id="GO:0003677">
    <property type="term" value="F:DNA binding"/>
    <property type="evidence" value="ECO:0007669"/>
    <property type="project" value="InterPro"/>
</dbReference>
<evidence type="ECO:0000313" key="15">
    <source>
        <dbReference type="Proteomes" id="UP000582487"/>
    </source>
</evidence>
<evidence type="ECO:0000256" key="3">
    <source>
        <dbReference type="ARBA" id="ARBA00023016"/>
    </source>
</evidence>
<reference evidence="14 15" key="2">
    <citation type="submission" date="2020-04" db="EMBL/GenBank/DDBJ databases">
        <title>Antimicrobial susceptibility and clonality of vaginal-derived multi-drug resistant Mobiluncus isolates in China.</title>
        <authorList>
            <person name="Zhang X."/>
        </authorList>
    </citation>
    <scope>NUCLEOTIDE SEQUENCE [LARGE SCALE GENOMIC DNA]</scope>
    <source>
        <strain evidence="11 14">12</strain>
        <strain evidence="10 15">7</strain>
    </source>
</reference>
<dbReference type="Pfam" id="PF01628">
    <property type="entry name" value="HrcA"/>
    <property type="match status" value="2"/>
</dbReference>
<dbReference type="EMBL" id="JABCUV010000010">
    <property type="protein sequence ID" value="NMW93753.1"/>
    <property type="molecule type" value="Genomic_DNA"/>
</dbReference>
<reference evidence="12 13" key="1">
    <citation type="submission" date="2018-06" db="EMBL/GenBank/DDBJ databases">
        <authorList>
            <consortium name="Pathogen Informatics"/>
            <person name="Doyle S."/>
        </authorList>
    </citation>
    <scope>NUCLEOTIDE SEQUENCE [LARGE SCALE GENOMIC DNA]</scope>
    <source>
        <strain evidence="12 13">NCTC11819</strain>
    </source>
</reference>
<comment type="function">
    <text evidence="5 6">Negative regulator of class I heat shock genes (grpE-dnaK-dnaJ and groELS operons). Prevents heat-shock induction of these operons.</text>
</comment>
<feature type="domain" description="Heat-inducible transcription repressor HrcA C-terminal" evidence="8">
    <location>
        <begin position="106"/>
        <end position="191"/>
    </location>
</feature>
<keyword evidence="1 6" id="KW-0678">Repressor</keyword>
<evidence type="ECO:0000313" key="14">
    <source>
        <dbReference type="Proteomes" id="UP000575397"/>
    </source>
</evidence>
<sequence>MFDKTADRRLDVLRAIVSDYVETQEPVGSKSLVERYSLGVSAATIRNDMAALEEEGLIRQPHTSAGRVPTDKGYRFFVDQIDQIKPLSAPERQAITEFFSAAVGLDDVMERTVRLLAHLTRQTAVIEFPAFKQSTLRHLELVGMGAEPIRRVLAVVIASSGRVDQVLVNLPCGTTQSELNSLARSLENVFATTETPGGTQSEFTPGTGMAPRETEETPSHHAPQREPATPRNPQQQASTQWCDPLSAPETRENARVLGEAIAATLASGQAESRIVMAGMANLARSGDFQETLTPLVEALEEQVVLLKLFSQMHEPEPVSVIIGQESGHEVLRDTAIVSSSYDTSGATRAHVGVIGPTRMDYPGSMRAVRAVARYLSGFLRQ</sequence>
<evidence type="ECO:0000313" key="13">
    <source>
        <dbReference type="Proteomes" id="UP000255284"/>
    </source>
</evidence>
<evidence type="ECO:0000259" key="9">
    <source>
        <dbReference type="Pfam" id="PF08220"/>
    </source>
</evidence>
<feature type="compositionally biased region" description="Polar residues" evidence="7">
    <location>
        <begin position="192"/>
        <end position="204"/>
    </location>
</feature>
<dbReference type="PIRSF" id="PIRSF005485">
    <property type="entry name" value="HrcA"/>
    <property type="match status" value="1"/>
</dbReference>
<dbReference type="EMBL" id="UGGQ01000006">
    <property type="protein sequence ID" value="STO16824.1"/>
    <property type="molecule type" value="Genomic_DNA"/>
</dbReference>
<dbReference type="Gene3D" id="3.30.450.40">
    <property type="match status" value="1"/>
</dbReference>
<dbReference type="InterPro" id="IPR021153">
    <property type="entry name" value="HrcA_C"/>
</dbReference>
<comment type="similarity">
    <text evidence="6">Belongs to the HrcA family.</text>
</comment>
<feature type="compositionally biased region" description="Polar residues" evidence="7">
    <location>
        <begin position="231"/>
        <end position="241"/>
    </location>
</feature>
<name>A0A7Y0UTP5_9ACTO</name>
<keyword evidence="3 6" id="KW-0346">Stress response</keyword>
<evidence type="ECO:0000259" key="8">
    <source>
        <dbReference type="Pfam" id="PF01628"/>
    </source>
</evidence>
<dbReference type="PANTHER" id="PTHR34824:SF1">
    <property type="entry name" value="HEAT-INDUCIBLE TRANSCRIPTION REPRESSOR HRCA"/>
    <property type="match status" value="1"/>
</dbReference>
<dbReference type="InterPro" id="IPR002571">
    <property type="entry name" value="HrcA"/>
</dbReference>
<dbReference type="InterPro" id="IPR036390">
    <property type="entry name" value="WH_DNA-bd_sf"/>
</dbReference>
<dbReference type="Proteomes" id="UP000575397">
    <property type="component" value="Unassembled WGS sequence"/>
</dbReference>
<evidence type="ECO:0000256" key="5">
    <source>
        <dbReference type="ARBA" id="ARBA00055319"/>
    </source>
</evidence>
<feature type="domain" description="Heat-inducible transcription repressor HrcA C-terminal" evidence="8">
    <location>
        <begin position="254"/>
        <end position="364"/>
    </location>
</feature>
<evidence type="ECO:0000256" key="6">
    <source>
        <dbReference type="HAMAP-Rule" id="MF_00081"/>
    </source>
</evidence>
<dbReference type="FunFam" id="1.10.10.10:FF:000049">
    <property type="entry name" value="Heat-inducible transcription repressor HrcA"/>
    <property type="match status" value="1"/>
</dbReference>
<organism evidence="11 14">
    <name type="scientific">Mobiluncus mulieris</name>
    <dbReference type="NCBI Taxonomy" id="2052"/>
    <lineage>
        <taxon>Bacteria</taxon>
        <taxon>Bacillati</taxon>
        <taxon>Actinomycetota</taxon>
        <taxon>Actinomycetes</taxon>
        <taxon>Actinomycetales</taxon>
        <taxon>Actinomycetaceae</taxon>
        <taxon>Mobiluncus</taxon>
    </lineage>
</organism>
<dbReference type="HAMAP" id="MF_00081">
    <property type="entry name" value="HrcA"/>
    <property type="match status" value="1"/>
</dbReference>
<proteinExistence type="inferred from homology"/>
<dbReference type="InterPro" id="IPR029016">
    <property type="entry name" value="GAF-like_dom_sf"/>
</dbReference>
<dbReference type="SUPFAM" id="SSF55781">
    <property type="entry name" value="GAF domain-like"/>
    <property type="match status" value="1"/>
</dbReference>
<evidence type="ECO:0000313" key="10">
    <source>
        <dbReference type="EMBL" id="NMW93753.1"/>
    </source>
</evidence>
<dbReference type="SUPFAM" id="SSF46785">
    <property type="entry name" value="Winged helix' DNA-binding domain"/>
    <property type="match status" value="1"/>
</dbReference>
<dbReference type="Proteomes" id="UP000582487">
    <property type="component" value="Unassembled WGS sequence"/>
</dbReference>
<accession>A0A7Y0UTP5</accession>
<keyword evidence="4 6" id="KW-0804">Transcription</keyword>
<comment type="caution">
    <text evidence="11">The sequence shown here is derived from an EMBL/GenBank/DDBJ whole genome shotgun (WGS) entry which is preliminary data.</text>
</comment>
<dbReference type="EMBL" id="JABCUS010000009">
    <property type="protein sequence ID" value="NMX03339.1"/>
    <property type="molecule type" value="Genomic_DNA"/>
</dbReference>
<dbReference type="Pfam" id="PF08220">
    <property type="entry name" value="HTH_DeoR"/>
    <property type="match status" value="1"/>
</dbReference>
<feature type="region of interest" description="Disordered" evidence="7">
    <location>
        <begin position="192"/>
        <end position="246"/>
    </location>
</feature>
<gene>
    <name evidence="6 12" type="primary">hrcA</name>
    <name evidence="10" type="ORF">HHJ74_08665</name>
    <name evidence="11" type="ORF">HHJ77_05240</name>
    <name evidence="12" type="ORF">NCTC11819_01400</name>
</gene>
<keyword evidence="2 6" id="KW-0805">Transcription regulation</keyword>
<dbReference type="PANTHER" id="PTHR34824">
    <property type="entry name" value="HEAT-INDUCIBLE TRANSCRIPTION REPRESSOR HRCA"/>
    <property type="match status" value="1"/>
</dbReference>
<evidence type="ECO:0000313" key="12">
    <source>
        <dbReference type="EMBL" id="STO16824.1"/>
    </source>
</evidence>
<evidence type="ECO:0000256" key="1">
    <source>
        <dbReference type="ARBA" id="ARBA00022491"/>
    </source>
</evidence>
<dbReference type="GeneID" id="61168538"/>
<dbReference type="RefSeq" id="WP_004016373.1">
    <property type="nucleotide sequence ID" value="NZ_CAMPUA010000008.1"/>
</dbReference>
<dbReference type="AlphaFoldDB" id="A0A7Y0UTP5"/>
<dbReference type="GO" id="GO:0003700">
    <property type="term" value="F:DNA-binding transcription factor activity"/>
    <property type="evidence" value="ECO:0007669"/>
    <property type="project" value="InterPro"/>
</dbReference>
<dbReference type="Gene3D" id="1.10.10.10">
    <property type="entry name" value="Winged helix-like DNA-binding domain superfamily/Winged helix DNA-binding domain"/>
    <property type="match status" value="1"/>
</dbReference>
<dbReference type="InterPro" id="IPR036388">
    <property type="entry name" value="WH-like_DNA-bd_sf"/>
</dbReference>
<dbReference type="InterPro" id="IPR001034">
    <property type="entry name" value="DeoR_HTH"/>
</dbReference>
<evidence type="ECO:0000256" key="7">
    <source>
        <dbReference type="SAM" id="MobiDB-lite"/>
    </source>
</evidence>
<dbReference type="Proteomes" id="UP000255284">
    <property type="component" value="Unassembled WGS sequence"/>
</dbReference>
<protein>
    <recommendedName>
        <fullName evidence="6">Heat-inducible transcription repressor HrcA</fullName>
    </recommendedName>
</protein>
<evidence type="ECO:0000313" key="11">
    <source>
        <dbReference type="EMBL" id="NMX03339.1"/>
    </source>
</evidence>